<dbReference type="SUPFAM" id="SSF55103">
    <property type="entry name" value="FAD-linked oxidases, C-terminal domain"/>
    <property type="match status" value="1"/>
</dbReference>
<proteinExistence type="inferred from homology"/>
<evidence type="ECO:0000256" key="3">
    <source>
        <dbReference type="ARBA" id="ARBA00022827"/>
    </source>
</evidence>
<dbReference type="GO" id="GO:0071949">
    <property type="term" value="F:FAD binding"/>
    <property type="evidence" value="ECO:0007669"/>
    <property type="project" value="InterPro"/>
</dbReference>
<dbReference type="EMBL" id="CP108021">
    <property type="protein sequence ID" value="WUM18542.1"/>
    <property type="molecule type" value="Genomic_DNA"/>
</dbReference>
<keyword evidence="2" id="KW-0285">Flavoprotein</keyword>
<evidence type="ECO:0000256" key="7">
    <source>
        <dbReference type="PIRSR" id="PIRSR625650-3"/>
    </source>
</evidence>
<feature type="domain" description="FAD-binding PCMH-type" evidence="9">
    <location>
        <begin position="112"/>
        <end position="293"/>
    </location>
</feature>
<dbReference type="GO" id="GO:0008609">
    <property type="term" value="F:alkylglycerone-phosphate synthase activity"/>
    <property type="evidence" value="ECO:0007669"/>
    <property type="project" value="InterPro"/>
</dbReference>
<name>A0AAU4JXK3_9NOCA</name>
<dbReference type="InterPro" id="IPR025650">
    <property type="entry name" value="Alkyl-DHAP_Synthase"/>
</dbReference>
<organism evidence="10 11">
    <name type="scientific">Williamsia herbipolensis</name>
    <dbReference type="NCBI Taxonomy" id="1603258"/>
    <lineage>
        <taxon>Bacteria</taxon>
        <taxon>Bacillati</taxon>
        <taxon>Actinomycetota</taxon>
        <taxon>Actinomycetes</taxon>
        <taxon>Mycobacteriales</taxon>
        <taxon>Nocardiaceae</taxon>
        <taxon>Williamsia</taxon>
    </lineage>
</organism>
<evidence type="ECO:0000313" key="11">
    <source>
        <dbReference type="Proteomes" id="UP001432128"/>
    </source>
</evidence>
<dbReference type="RefSeq" id="WP_328856164.1">
    <property type="nucleotide sequence ID" value="NZ_CP108021.1"/>
</dbReference>
<feature type="binding site" evidence="6">
    <location>
        <position position="407"/>
    </location>
    <ligand>
        <name>substrate</name>
    </ligand>
</feature>
<dbReference type="Gene3D" id="1.10.45.10">
    <property type="entry name" value="Vanillyl-alcohol Oxidase, Chain A, domain 4"/>
    <property type="match status" value="1"/>
</dbReference>
<dbReference type="Gene3D" id="3.30.465.10">
    <property type="match status" value="1"/>
</dbReference>
<dbReference type="Proteomes" id="UP001432128">
    <property type="component" value="Chromosome"/>
</dbReference>
<evidence type="ECO:0000256" key="1">
    <source>
        <dbReference type="ARBA" id="ARBA00008000"/>
    </source>
</evidence>
<evidence type="ECO:0000256" key="5">
    <source>
        <dbReference type="PIRSR" id="PIRSR625650-1"/>
    </source>
</evidence>
<dbReference type="InterPro" id="IPR036318">
    <property type="entry name" value="FAD-bd_PCMH-like_sf"/>
</dbReference>
<dbReference type="AlphaFoldDB" id="A0AAU4JXK3"/>
<dbReference type="InterPro" id="IPR016171">
    <property type="entry name" value="Vanillyl_alc_oxidase_C-sub2"/>
</dbReference>
<feature type="binding site" evidence="7">
    <location>
        <begin position="277"/>
        <end position="283"/>
    </location>
    <ligand>
        <name>FAD</name>
        <dbReference type="ChEBI" id="CHEBI:57692"/>
    </ligand>
</feature>
<keyword evidence="3 7" id="KW-0274">FAD</keyword>
<keyword evidence="11" id="KW-1185">Reference proteome</keyword>
<dbReference type="PANTHER" id="PTHR46568:SF1">
    <property type="entry name" value="ALKYLDIHYDROXYACETONEPHOSPHATE SYNTHASE, PEROXISOMAL"/>
    <property type="match status" value="1"/>
</dbReference>
<dbReference type="GO" id="GO:0016491">
    <property type="term" value="F:oxidoreductase activity"/>
    <property type="evidence" value="ECO:0007669"/>
    <property type="project" value="UniProtKB-KW"/>
</dbReference>
<gene>
    <name evidence="10" type="ORF">OG579_12365</name>
</gene>
<dbReference type="GO" id="GO:0008610">
    <property type="term" value="P:lipid biosynthetic process"/>
    <property type="evidence" value="ECO:0007669"/>
    <property type="project" value="InterPro"/>
</dbReference>
<evidence type="ECO:0000256" key="2">
    <source>
        <dbReference type="ARBA" id="ARBA00022630"/>
    </source>
</evidence>
<dbReference type="PROSITE" id="PS51387">
    <property type="entry name" value="FAD_PCMH"/>
    <property type="match status" value="1"/>
</dbReference>
<evidence type="ECO:0000256" key="4">
    <source>
        <dbReference type="ARBA" id="ARBA00023002"/>
    </source>
</evidence>
<dbReference type="Pfam" id="PF01565">
    <property type="entry name" value="FAD_binding_4"/>
    <property type="match status" value="1"/>
</dbReference>
<dbReference type="InterPro" id="IPR006094">
    <property type="entry name" value="Oxid_FAD_bind_N"/>
</dbReference>
<evidence type="ECO:0000313" key="10">
    <source>
        <dbReference type="EMBL" id="WUM18542.1"/>
    </source>
</evidence>
<dbReference type="InterPro" id="IPR016169">
    <property type="entry name" value="FAD-bd_PCMH_sub2"/>
</dbReference>
<feature type="site" description="Important for enzyme activity" evidence="8">
    <location>
        <position position="328"/>
    </location>
</feature>
<dbReference type="Gene3D" id="3.30.70.3450">
    <property type="match status" value="1"/>
</dbReference>
<evidence type="ECO:0000256" key="8">
    <source>
        <dbReference type="PIRSR" id="PIRSR625650-4"/>
    </source>
</evidence>
<dbReference type="InterPro" id="IPR004113">
    <property type="entry name" value="FAD-bd_oxidored_4_C"/>
</dbReference>
<dbReference type="InterPro" id="IPR016167">
    <property type="entry name" value="FAD-bd_PCMH_sub1"/>
</dbReference>
<dbReference type="KEGG" id="whr:OG579_12365"/>
<evidence type="ECO:0000256" key="6">
    <source>
        <dbReference type="PIRSR" id="PIRSR625650-2"/>
    </source>
</evidence>
<accession>A0AAU4JXK3</accession>
<comment type="cofactor">
    <cofactor evidence="7">
        <name>FAD</name>
        <dbReference type="ChEBI" id="CHEBI:57692"/>
    </cofactor>
</comment>
<feature type="binding site" evidence="7">
    <location>
        <begin position="226"/>
        <end position="229"/>
    </location>
    <ligand>
        <name>FAD</name>
        <dbReference type="ChEBI" id="CHEBI:57692"/>
    </ligand>
</feature>
<evidence type="ECO:0000259" key="9">
    <source>
        <dbReference type="PROSITE" id="PS51387"/>
    </source>
</evidence>
<dbReference type="Pfam" id="PF02913">
    <property type="entry name" value="FAD-oxidase_C"/>
    <property type="match status" value="1"/>
</dbReference>
<dbReference type="InterPro" id="IPR016166">
    <property type="entry name" value="FAD-bd_PCMH"/>
</dbReference>
<comment type="similarity">
    <text evidence="1">Belongs to the FAD-binding oxidoreductase/transferase type 4 family.</text>
</comment>
<protein>
    <submittedName>
        <fullName evidence="10">FAD-binding oxidoreductase</fullName>
    </submittedName>
</protein>
<feature type="active site" description="Proton donor/acceptor" evidence="5">
    <location>
        <position position="474"/>
    </location>
</feature>
<dbReference type="Gene3D" id="3.30.300.330">
    <property type="match status" value="1"/>
</dbReference>
<dbReference type="Gene3D" id="3.30.43.10">
    <property type="entry name" value="Uridine Diphospho-n-acetylenolpyruvylglucosamine Reductase, domain 2"/>
    <property type="match status" value="1"/>
</dbReference>
<dbReference type="PANTHER" id="PTHR46568">
    <property type="entry name" value="ALKYLDIHYDROXYACETONEPHOSPHATE SYNTHASE, PEROXISOMAL"/>
    <property type="match status" value="1"/>
</dbReference>
<keyword evidence="4" id="KW-0560">Oxidoreductase</keyword>
<sequence length="553" mass="56637">MIAPPSAARAHGSARIGLPPMQWNAWGIAEEATTLSPAILDLVRSALGVSGDPRPAPTIDEVTVAPTRLADDDRAALADIVGSDCVSVDPQDRLRRAGGKSTPDLLRRTATEQDAPDAVVAPGTEDEIAAILTWCAHAGVAVVAFGGGTGVVGGLDPDAGRHRAVISLDLHRFDSLVDLDATSGIAVLGAGVSGPRAEKLLTERGFSLGHFPQSFEFATIGGFAATRSSGQDSAGYGRFDDMVVGLTAITPRGTLRLGPVAKSAAGPDLRQMVLGSEGTLGIITAVALRVHPTPPHAVNEAWHFASFAEGAAAVRAVVQRGTGPTVLRLSDEVETGVNLASPGAIGVSDDAMAGGVLAITRFEGDESLCATRRDLTAETLLAAGGTSLGAAPADAWEHGRFRAPYLRDALLAIGVGCETLETATTWAGVPALRDAVAAALTTALSRPADGLPDGSPALVMCHISHTYPTGASLYFTVVYRMGDDPLAQWAAAKADACAAIVAEGATITHHHAVGADHRPYLSAEIGEVGVEMLRAVKDALDPAGVLNPGTLIP</sequence>
<dbReference type="SUPFAM" id="SSF56176">
    <property type="entry name" value="FAD-binding/transporter-associated domain-like"/>
    <property type="match status" value="1"/>
</dbReference>
<reference evidence="10 11" key="1">
    <citation type="submission" date="2022-10" db="EMBL/GenBank/DDBJ databases">
        <title>The complete genomes of actinobacterial strains from the NBC collection.</title>
        <authorList>
            <person name="Joergensen T.S."/>
            <person name="Alvarez Arevalo M."/>
            <person name="Sterndorff E.B."/>
            <person name="Faurdal D."/>
            <person name="Vuksanovic O."/>
            <person name="Mourched A.-S."/>
            <person name="Charusanti P."/>
            <person name="Shaw S."/>
            <person name="Blin K."/>
            <person name="Weber T."/>
        </authorList>
    </citation>
    <scope>NUCLEOTIDE SEQUENCE [LARGE SCALE GENOMIC DNA]</scope>
    <source>
        <strain evidence="10 11">NBC_00319</strain>
    </source>
</reference>
<dbReference type="InterPro" id="IPR016164">
    <property type="entry name" value="FAD-linked_Oxase-like_C"/>
</dbReference>